<dbReference type="Pfam" id="PF24827">
    <property type="entry name" value="AstE_AspA_cat"/>
    <property type="match status" value="1"/>
</dbReference>
<dbReference type="AlphaFoldDB" id="A0A1N6N4I3"/>
<dbReference type="PANTHER" id="PTHR15162">
    <property type="entry name" value="ASPARTOACYLASE"/>
    <property type="match status" value="1"/>
</dbReference>
<evidence type="ECO:0000313" key="10">
    <source>
        <dbReference type="EMBL" id="SIP86963.1"/>
    </source>
</evidence>
<evidence type="ECO:0000256" key="4">
    <source>
        <dbReference type="ARBA" id="ARBA00022833"/>
    </source>
</evidence>
<protein>
    <submittedName>
        <fullName evidence="10">Aspartoacylase</fullName>
    </submittedName>
</protein>
<feature type="active site" description="Proton donor/acceptor" evidence="5">
    <location>
        <position position="214"/>
    </location>
</feature>
<dbReference type="GO" id="GO:0016788">
    <property type="term" value="F:hydrolase activity, acting on ester bonds"/>
    <property type="evidence" value="ECO:0007669"/>
    <property type="project" value="InterPro"/>
</dbReference>
<evidence type="ECO:0000313" key="11">
    <source>
        <dbReference type="Proteomes" id="UP000186400"/>
    </source>
</evidence>
<feature type="domain" description="AstE/AspA barrel-sandwich hybrid" evidence="8">
    <location>
        <begin position="256"/>
        <end position="336"/>
    </location>
</feature>
<dbReference type="GO" id="GO:0016811">
    <property type="term" value="F:hydrolase activity, acting on carbon-nitrogen (but not peptide) bonds, in linear amides"/>
    <property type="evidence" value="ECO:0007669"/>
    <property type="project" value="InterPro"/>
</dbReference>
<organism evidence="10 11">
    <name type="scientific">Alkalispirochaeta americana</name>
    <dbReference type="NCBI Taxonomy" id="159291"/>
    <lineage>
        <taxon>Bacteria</taxon>
        <taxon>Pseudomonadati</taxon>
        <taxon>Spirochaetota</taxon>
        <taxon>Spirochaetia</taxon>
        <taxon>Spirochaetales</taxon>
        <taxon>Spirochaetaceae</taxon>
        <taxon>Alkalispirochaeta</taxon>
    </lineage>
</organism>
<dbReference type="HAMAP" id="MF_00704">
    <property type="entry name" value="Aspartoacylase"/>
    <property type="match status" value="1"/>
</dbReference>
<dbReference type="RefSeq" id="WP_076487273.1">
    <property type="nucleotide sequence ID" value="NZ_FTMS01000001.1"/>
</dbReference>
<dbReference type="PANTHER" id="PTHR15162:SF7">
    <property type="entry name" value="SUCCINYLGLUTAMATE DESUCCINYLASE"/>
    <property type="match status" value="1"/>
</dbReference>
<keyword evidence="2 6" id="KW-0479">Metal-binding</keyword>
<dbReference type="EMBL" id="FTMS01000001">
    <property type="protein sequence ID" value="SIP86963.1"/>
    <property type="molecule type" value="Genomic_DNA"/>
</dbReference>
<evidence type="ECO:0000256" key="7">
    <source>
        <dbReference type="SAM" id="MobiDB-lite"/>
    </source>
</evidence>
<gene>
    <name evidence="10" type="ORF">SAMN05920897_10127</name>
</gene>
<evidence type="ECO:0000256" key="3">
    <source>
        <dbReference type="ARBA" id="ARBA00022801"/>
    </source>
</evidence>
<dbReference type="GO" id="GO:0005829">
    <property type="term" value="C:cytosol"/>
    <property type="evidence" value="ECO:0007669"/>
    <property type="project" value="TreeGrafter"/>
</dbReference>
<dbReference type="STRING" id="159291.SAMN05920897_10127"/>
<dbReference type="OrthoDB" id="531770at2"/>
<evidence type="ECO:0000259" key="8">
    <source>
        <dbReference type="Pfam" id="PF04952"/>
    </source>
</evidence>
<evidence type="ECO:0000256" key="5">
    <source>
        <dbReference type="PIRSR" id="PIRSR018001-1"/>
    </source>
</evidence>
<dbReference type="GO" id="GO:0046872">
    <property type="term" value="F:metal ion binding"/>
    <property type="evidence" value="ECO:0007669"/>
    <property type="project" value="UniProtKB-KW"/>
</dbReference>
<dbReference type="Pfam" id="PF04952">
    <property type="entry name" value="AstE_AspA_hybrid"/>
    <property type="match status" value="1"/>
</dbReference>
<feature type="compositionally biased region" description="Basic and acidic residues" evidence="7">
    <location>
        <begin position="37"/>
        <end position="47"/>
    </location>
</feature>
<keyword evidence="3" id="KW-0378">Hydrolase</keyword>
<feature type="domain" description="Succinylglutamate desuccinylase/Aspartoacylase catalytic" evidence="9">
    <location>
        <begin position="16"/>
        <end position="216"/>
    </location>
</feature>
<feature type="binding site" evidence="6">
    <location>
        <position position="27"/>
    </location>
    <ligand>
        <name>Zn(2+)</name>
        <dbReference type="ChEBI" id="CHEBI:29105"/>
    </ligand>
</feature>
<dbReference type="InterPro" id="IPR016708">
    <property type="entry name" value="Aspartoacylase"/>
</dbReference>
<dbReference type="Proteomes" id="UP000186400">
    <property type="component" value="Unassembled WGS sequence"/>
</dbReference>
<dbReference type="PIRSF" id="PIRSF018001">
    <property type="entry name" value="Aspartoacylase"/>
    <property type="match status" value="1"/>
</dbReference>
<feature type="binding site" evidence="6">
    <location>
        <position position="24"/>
    </location>
    <ligand>
        <name>Zn(2+)</name>
        <dbReference type="ChEBI" id="CHEBI:29105"/>
    </ligand>
</feature>
<dbReference type="SUPFAM" id="SSF53187">
    <property type="entry name" value="Zn-dependent exopeptidases"/>
    <property type="match status" value="1"/>
</dbReference>
<dbReference type="InterPro" id="IPR055438">
    <property type="entry name" value="AstE_AspA_cat"/>
</dbReference>
<comment type="similarity">
    <text evidence="1">Belongs to the AspA/AstE family. Aspartoacylase subfamily.</text>
</comment>
<evidence type="ECO:0000259" key="9">
    <source>
        <dbReference type="Pfam" id="PF24827"/>
    </source>
</evidence>
<dbReference type="Gene3D" id="3.40.630.10">
    <property type="entry name" value="Zn peptidases"/>
    <property type="match status" value="2"/>
</dbReference>
<dbReference type="InterPro" id="IPR050178">
    <property type="entry name" value="AspA/AstE_fam"/>
</dbReference>
<sequence>MRRSEHPLLSSFIVHSAVLCGGTHGNERTGVTCVRRRQGEEPDREPSPDLLPRPQQPETFQLTPVIANPKAVHLNRRYVDFDLNRCFATEDLSCQDWPDYERQRAGVLNQRFGPKGGSDPACQLLIDLHTTTADLGPTVIINEEDLFARLLAAAVQAELPQLRVLSYFAAPGGKALRDTSAGAGAPGGGGPAASHHPGDYPYLAEITTSGIEVEIGPIPQGLVRGDTQIMNERIVNSLVKTVDSWNRDTPLEIPETLLVYRFTGDQDYPRDHRGAITAMIHPDFQGRDFSILAPGDPLFLDFQGNTIPYQGPGGLRPVFINEASYYEKRTAFTLTEEQTLPLVPR</sequence>
<evidence type="ECO:0000256" key="2">
    <source>
        <dbReference type="ARBA" id="ARBA00022723"/>
    </source>
</evidence>
<feature type="region of interest" description="Disordered" evidence="7">
    <location>
        <begin position="36"/>
        <end position="56"/>
    </location>
</feature>
<evidence type="ECO:0000256" key="1">
    <source>
        <dbReference type="ARBA" id="ARBA00006173"/>
    </source>
</evidence>
<keyword evidence="11" id="KW-1185">Reference proteome</keyword>
<comment type="cofactor">
    <cofactor evidence="6">
        <name>Zn(2+)</name>
        <dbReference type="ChEBI" id="CHEBI:29105"/>
    </cofactor>
    <text evidence="6">Binds 1 zinc ion per subunit.</text>
</comment>
<dbReference type="InterPro" id="IPR007036">
    <property type="entry name" value="Aste_AspA_hybrid_dom"/>
</dbReference>
<accession>A0A1N6N4I3</accession>
<keyword evidence="4 6" id="KW-0862">Zinc</keyword>
<reference evidence="10 11" key="1">
    <citation type="submission" date="2017-01" db="EMBL/GenBank/DDBJ databases">
        <authorList>
            <person name="Mah S.A."/>
            <person name="Swanson W.J."/>
            <person name="Moy G.W."/>
            <person name="Vacquier V.D."/>
        </authorList>
    </citation>
    <scope>NUCLEOTIDE SEQUENCE [LARGE SCALE GENOMIC DNA]</scope>
    <source>
        <strain evidence="10 11">ASpG1</strain>
    </source>
</reference>
<feature type="binding site" evidence="6">
    <location>
        <position position="129"/>
    </location>
    <ligand>
        <name>Zn(2+)</name>
        <dbReference type="ChEBI" id="CHEBI:29105"/>
    </ligand>
</feature>
<proteinExistence type="inferred from homology"/>
<evidence type="ECO:0000256" key="6">
    <source>
        <dbReference type="PIRSR" id="PIRSR018001-3"/>
    </source>
</evidence>
<name>A0A1N6N4I3_9SPIO</name>